<dbReference type="Pfam" id="PF09826">
    <property type="entry name" value="Beta_propel"/>
    <property type="match status" value="1"/>
</dbReference>
<evidence type="ECO:0000313" key="2">
    <source>
        <dbReference type="EMBL" id="AUI70316.1"/>
    </source>
</evidence>
<dbReference type="RefSeq" id="WP_062150861.1">
    <property type="nucleotide sequence ID" value="NZ_CP012373.2"/>
</dbReference>
<keyword evidence="3" id="KW-1185">Reference proteome</keyword>
<protein>
    <recommendedName>
        <fullName evidence="4">Beta propeller domain-containing protein</fullName>
    </recommendedName>
</protein>
<evidence type="ECO:0000313" key="3">
    <source>
        <dbReference type="Proteomes" id="UP000234271"/>
    </source>
</evidence>
<organism evidence="2 3">
    <name type="scientific">Beggiatoa leptomitoformis</name>
    <dbReference type="NCBI Taxonomy" id="288004"/>
    <lineage>
        <taxon>Bacteria</taxon>
        <taxon>Pseudomonadati</taxon>
        <taxon>Pseudomonadota</taxon>
        <taxon>Gammaproteobacteria</taxon>
        <taxon>Thiotrichales</taxon>
        <taxon>Thiotrichaceae</taxon>
        <taxon>Beggiatoa</taxon>
    </lineage>
</organism>
<feature type="signal peptide" evidence="1">
    <location>
        <begin position="1"/>
        <end position="22"/>
    </location>
</feature>
<gene>
    <name evidence="2" type="ORF">BLE401_17505</name>
</gene>
<evidence type="ECO:0000256" key="1">
    <source>
        <dbReference type="SAM" id="SignalP"/>
    </source>
</evidence>
<sequence length="999" mass="110191">MRFTRTLLFGALSLVVSMPSLAWQVSVEKQDDHSQVTVSNTEKFKNKTVYLTWVDVDTTATDMFLSWTVSDGWKKGLFPIADTPMDIEPFTTQALTDLDAICPDNHRCFVALVATKPNANPLDNTQWDATSILPLTTQAGYLRLPGQRFFLSPNIAIANTDTAGTTTSLPASEGLGTSSTEKPDIFKVIGKKVLYANAQAHKLQLIDISDPAQPRLTGELELAGTPREIYLFDDKIVLLQTVTTETGRTQVLVAQQNSSGGLEINTRLELDGSFLKSRRRNDTIYAITQIPKSLTSLTTCADCGSPVGLQLMALRFTNGTLEIVKRTELVGNSPNVAIFADHLVVTNFNSDNWQESLIQVYELDDAVNPLKALPALTIAGRIPSEFHVDVTNQQLRVVFGSPFNLSEAGSTLAIYALPSLQLLGKIDKIAPNESLFATRFTSDRAYIVTYKQQDPLWVIDLSDPSNPSILGKLEIPGWSEKLFFHDNLLLSIGIHDVPEIGETSQAVRRAALSLFDVSNPTKPQLINRLVPLVNQAAWSYSQALQDEQALLLNWDGALTALPIESWGNAVGSYLQIASLANKQLTDKGLVSSPVQLLRSTPIDTDKLVALGDQALLTIQWGTDKPKVLGELELATNIQWIKASTGQLFAGGYGKNGYSRFYQFSPTDLNKPTQRWSLPHGYNNISLDGKTAVFFNYSPLTVQTVNTENNVISPAWTLEQNLVQDDTPYWIERSTPFTQDGRFYLAEKRTYSPVSLADTTIKPDNTTTEAMQWQLHTWQLTGEKPTEATTFSIPGRPITFAGTQLLITQESTTNNRLLLNQVRLSADSAKLISSRELACAPYSQILVTTESLYIKCETPYNAEIYYPMTTTMADTASSEGSSTPVTEESPPQTQILKVSLQANFADEGSWIFEGYQKLQAAYADKVLIGDIWNYAYTDIMSSSSMPFYQSAVCTVYQLTANNKPTALKETECISGDAVSMTNNSLWFAKGFEGLVEVKLD</sequence>
<keyword evidence="1" id="KW-0732">Signal</keyword>
<dbReference type="EMBL" id="CP018889">
    <property type="protein sequence ID" value="AUI70316.1"/>
    <property type="molecule type" value="Genomic_DNA"/>
</dbReference>
<name>A0A2N9YJB7_9GAMM</name>
<dbReference type="AlphaFoldDB" id="A0A2N9YJB7"/>
<evidence type="ECO:0008006" key="4">
    <source>
        <dbReference type="Google" id="ProtNLM"/>
    </source>
</evidence>
<dbReference type="OrthoDB" id="9778998at2"/>
<proteinExistence type="predicted"/>
<reference evidence="3" key="1">
    <citation type="submission" date="2016-12" db="EMBL/GenBank/DDBJ databases">
        <title>Complete Genome Sequence of Beggiatoa leptomitiformis D-401.</title>
        <authorList>
            <person name="Fomenkov A."/>
            <person name="Vincze T."/>
            <person name="Grabovich M."/>
            <person name="Anton B.P."/>
            <person name="Dubinina G."/>
            <person name="Orlova M."/>
            <person name="Belousova E."/>
            <person name="Roberts R.J."/>
        </authorList>
    </citation>
    <scope>NUCLEOTIDE SEQUENCE [LARGE SCALE GENOMIC DNA]</scope>
    <source>
        <strain evidence="3">D-401</strain>
    </source>
</reference>
<accession>A0A2N9YJB7</accession>
<dbReference type="STRING" id="288004.AL038_06800"/>
<dbReference type="KEGG" id="blep:AL038_06800"/>
<feature type="chain" id="PRO_5014673620" description="Beta propeller domain-containing protein" evidence="1">
    <location>
        <begin position="23"/>
        <end position="999"/>
    </location>
</feature>
<dbReference type="Proteomes" id="UP000234271">
    <property type="component" value="Chromosome"/>
</dbReference>
<dbReference type="InterPro" id="IPR019198">
    <property type="entry name" value="Beta_propeller_containing"/>
</dbReference>